<keyword evidence="3" id="KW-1185">Reference proteome</keyword>
<comment type="caution">
    <text evidence="2">The sequence shown here is derived from an EMBL/GenBank/DDBJ whole genome shotgun (WGS) entry which is preliminary data.</text>
</comment>
<keyword evidence="1" id="KW-0472">Membrane</keyword>
<evidence type="ECO:0000256" key="1">
    <source>
        <dbReference type="SAM" id="Phobius"/>
    </source>
</evidence>
<proteinExistence type="predicted"/>
<feature type="transmembrane region" description="Helical" evidence="1">
    <location>
        <begin position="233"/>
        <end position="253"/>
    </location>
</feature>
<keyword evidence="1" id="KW-0812">Transmembrane</keyword>
<reference evidence="2 3" key="1">
    <citation type="journal article" date="2019" name="Int. J. Syst. Evol. Microbiol.">
        <title>The Global Catalogue of Microorganisms (GCM) 10K type strain sequencing project: providing services to taxonomists for standard genome sequencing and annotation.</title>
        <authorList>
            <consortium name="The Broad Institute Genomics Platform"/>
            <consortium name="The Broad Institute Genome Sequencing Center for Infectious Disease"/>
            <person name="Wu L."/>
            <person name="Ma J."/>
        </authorList>
    </citation>
    <scope>NUCLEOTIDE SEQUENCE [LARGE SCALE GENOMIC DNA]</scope>
    <source>
        <strain evidence="2 3">JCM 4565</strain>
    </source>
</reference>
<organism evidence="2 3">
    <name type="scientific">Streptomyces blastmyceticus</name>
    <dbReference type="NCBI Taxonomy" id="68180"/>
    <lineage>
        <taxon>Bacteria</taxon>
        <taxon>Bacillati</taxon>
        <taxon>Actinomycetota</taxon>
        <taxon>Actinomycetes</taxon>
        <taxon>Kitasatosporales</taxon>
        <taxon>Streptomycetaceae</taxon>
        <taxon>Streptomyces</taxon>
    </lineage>
</organism>
<feature type="transmembrane region" description="Helical" evidence="1">
    <location>
        <begin position="114"/>
        <end position="134"/>
    </location>
</feature>
<dbReference type="EMBL" id="BAAABW010000026">
    <property type="protein sequence ID" value="GAA0369794.1"/>
    <property type="molecule type" value="Genomic_DNA"/>
</dbReference>
<evidence type="ECO:0000313" key="3">
    <source>
        <dbReference type="Proteomes" id="UP001500063"/>
    </source>
</evidence>
<accession>A0ABN0XQ66</accession>
<evidence type="ECO:0000313" key="2">
    <source>
        <dbReference type="EMBL" id="GAA0369794.1"/>
    </source>
</evidence>
<keyword evidence="1" id="KW-1133">Transmembrane helix</keyword>
<dbReference type="Proteomes" id="UP001500063">
    <property type="component" value="Unassembled WGS sequence"/>
</dbReference>
<protein>
    <recommendedName>
        <fullName evidence="4">PH domain-containing protein</fullName>
    </recommendedName>
</protein>
<sequence length="270" mass="29875">MGVVIKDGRTRIWVERHEVRVRRGRVTTVVPGAQVRSADVSGSELTLRLVERPLELTVHHRNPAALAALRAEIDEARRTDRTGSPVRQETAEPWPVSYARAGSAWLDRVTRGNAIAQAAVAYVLASVPLTLLLADSPKELLAWPLGTLGVVLLYWWAAVANLRTRWLVRRRGVTVRPGPPQVRTDAEGSKQYTYRFRALDGMDYRHVSGHASHNGEIRYDPADPSRIVVPTRVMWLAGDVLLFWMAGAPGLALTGNYGLWLVGADPFVIA</sequence>
<dbReference type="RefSeq" id="WP_344121868.1">
    <property type="nucleotide sequence ID" value="NZ_BAAABW010000026.1"/>
</dbReference>
<evidence type="ECO:0008006" key="4">
    <source>
        <dbReference type="Google" id="ProtNLM"/>
    </source>
</evidence>
<gene>
    <name evidence="2" type="ORF">GCM10010319_54680</name>
</gene>
<name>A0ABN0XQ66_9ACTN</name>
<feature type="transmembrane region" description="Helical" evidence="1">
    <location>
        <begin position="140"/>
        <end position="162"/>
    </location>
</feature>